<comment type="caution">
    <text evidence="2">The sequence shown here is derived from an EMBL/GenBank/DDBJ whole genome shotgun (WGS) entry which is preliminary data.</text>
</comment>
<dbReference type="InterPro" id="IPR037401">
    <property type="entry name" value="SnoaL-like"/>
</dbReference>
<gene>
    <name evidence="2" type="ORF">MPDQ_002745</name>
</gene>
<evidence type="ECO:0000313" key="3">
    <source>
        <dbReference type="Proteomes" id="UP000319663"/>
    </source>
</evidence>
<dbReference type="EMBL" id="VIFY01000019">
    <property type="protein sequence ID" value="TQB75452.1"/>
    <property type="molecule type" value="Genomic_DNA"/>
</dbReference>
<dbReference type="SUPFAM" id="SSF54427">
    <property type="entry name" value="NTF2-like"/>
    <property type="match status" value="1"/>
</dbReference>
<dbReference type="AlphaFoldDB" id="A0A507R3R8"/>
<dbReference type="Pfam" id="PF13577">
    <property type="entry name" value="SnoaL_4"/>
    <property type="match status" value="1"/>
</dbReference>
<dbReference type="InterPro" id="IPR032710">
    <property type="entry name" value="NTF2-like_dom_sf"/>
</dbReference>
<protein>
    <recommendedName>
        <fullName evidence="1">SnoaL-like domain-containing protein</fullName>
    </recommendedName>
</protein>
<evidence type="ECO:0000259" key="1">
    <source>
        <dbReference type="Pfam" id="PF13577"/>
    </source>
</evidence>
<dbReference type="Proteomes" id="UP000319663">
    <property type="component" value="Unassembled WGS sequence"/>
</dbReference>
<reference evidence="2 3" key="1">
    <citation type="submission" date="2019-06" db="EMBL/GenBank/DDBJ databases">
        <title>Wine fermentation using esterase from Monascus purpureus.</title>
        <authorList>
            <person name="Geng C."/>
            <person name="Zhang Y."/>
        </authorList>
    </citation>
    <scope>NUCLEOTIDE SEQUENCE [LARGE SCALE GENOMIC DNA]</scope>
    <source>
        <strain evidence="2">HQ1</strain>
    </source>
</reference>
<accession>A0A507R3R8</accession>
<sequence length="131" mass="14548">MSSDVRAITDLLIAYGESLKTGKVADAVNLYTTDGVIMAPGFQPSCGTENLIKSYTRIFNTIRLEIESSIDEITVASDEWAFARSTAAGTKFWVQKGTSETHHNQELFVLKKETGEWKIARYCFSSMKPIA</sequence>
<evidence type="ECO:0000313" key="2">
    <source>
        <dbReference type="EMBL" id="TQB75452.1"/>
    </source>
</evidence>
<organism evidence="2 3">
    <name type="scientific">Monascus purpureus</name>
    <name type="common">Red mold</name>
    <name type="synonym">Monascus anka</name>
    <dbReference type="NCBI Taxonomy" id="5098"/>
    <lineage>
        <taxon>Eukaryota</taxon>
        <taxon>Fungi</taxon>
        <taxon>Dikarya</taxon>
        <taxon>Ascomycota</taxon>
        <taxon>Pezizomycotina</taxon>
        <taxon>Eurotiomycetes</taxon>
        <taxon>Eurotiomycetidae</taxon>
        <taxon>Eurotiales</taxon>
        <taxon>Aspergillaceae</taxon>
        <taxon>Monascus</taxon>
    </lineage>
</organism>
<dbReference type="Gene3D" id="3.10.450.50">
    <property type="match status" value="1"/>
</dbReference>
<proteinExistence type="predicted"/>
<name>A0A507R3R8_MONPU</name>
<keyword evidence="3" id="KW-1185">Reference proteome</keyword>
<feature type="domain" description="SnoaL-like" evidence="1">
    <location>
        <begin position="3"/>
        <end position="121"/>
    </location>
</feature>